<dbReference type="CDD" id="cd00776">
    <property type="entry name" value="AsxRS_core"/>
    <property type="match status" value="1"/>
</dbReference>
<dbReference type="VEuPathDB" id="GiardiaDB:GMRT_23066"/>
<dbReference type="GO" id="GO:0003723">
    <property type="term" value="F:RNA binding"/>
    <property type="evidence" value="ECO:0007669"/>
    <property type="project" value="TreeGrafter"/>
</dbReference>
<comment type="similarity">
    <text evidence="2">Belongs to the class-II aminoacyl-tRNA synthetase family. Type 2 subfamily.</text>
</comment>
<sequence>MSEELSKKALKKAAREEKKAAQKAAMAAERAMAAPSSNYIPPVLSLDEYRTLPFGDAPLHMSQDEFCLLRNLTGIDKSLTHLVGQMLWVRARVHTARIGGKNAFLLLRGKMRLLQACYFVPRGGDEADVQRGKDLVKYIGSLSQETIVEVYGKLTAVETPIKTASKEHQSYELHIERVHAISRAAVPLPLQIEDASRPDSAYENAKEDEQYVRPGRDTRLDNRVLDLRTPTNQAIMRVRATVASEFRAFLDTNGFIEIQTPKLIPGASEGGAAVFNVKYFNRDACLAQSPQLYKQMCIAAGMQRVYEVGPVFRAENSHTHRHLCEFTGLDLEMEIHETYHEVLKLLGAMMRHIFTRVSERCATEIETIRHQFDLSCPAPLKWADETVIIDFREGIKLLRERGFEQASEDGDLTTELERELGRIVRERYETDFYILDKFPMSARPFYTMPSPKDPMFSNSYDMFIRGEEICSGAQRVHCPELLRQQCIAKGVNPDTLEDYIASFRYGCSPHGGAGLGLERIVMLLLGVEDCRQCCLFPRTPERLTP</sequence>
<evidence type="ECO:0000256" key="7">
    <source>
        <dbReference type="ARBA" id="ARBA00022840"/>
    </source>
</evidence>
<dbReference type="CDD" id="cd04320">
    <property type="entry name" value="AspRS_cyto_N"/>
    <property type="match status" value="1"/>
</dbReference>
<dbReference type="FunFam" id="3.30.930.10:FF:000013">
    <property type="entry name" value="Aspartate--tRNA ligase, cytoplasmic"/>
    <property type="match status" value="1"/>
</dbReference>
<comment type="catalytic activity">
    <reaction evidence="10">
        <text>tRNA(Asp) + L-aspartate + ATP = L-aspartyl-tRNA(Asp) + AMP + diphosphate</text>
        <dbReference type="Rhea" id="RHEA:19649"/>
        <dbReference type="Rhea" id="RHEA-COMP:9660"/>
        <dbReference type="Rhea" id="RHEA-COMP:9678"/>
        <dbReference type="ChEBI" id="CHEBI:29991"/>
        <dbReference type="ChEBI" id="CHEBI:30616"/>
        <dbReference type="ChEBI" id="CHEBI:33019"/>
        <dbReference type="ChEBI" id="CHEBI:78442"/>
        <dbReference type="ChEBI" id="CHEBI:78516"/>
        <dbReference type="ChEBI" id="CHEBI:456215"/>
        <dbReference type="EC" id="6.1.1.12"/>
    </reaction>
</comment>
<evidence type="ECO:0000259" key="11">
    <source>
        <dbReference type="PROSITE" id="PS50862"/>
    </source>
</evidence>
<evidence type="ECO:0000256" key="1">
    <source>
        <dbReference type="ARBA" id="ARBA00004496"/>
    </source>
</evidence>
<evidence type="ECO:0000256" key="2">
    <source>
        <dbReference type="ARBA" id="ARBA00005312"/>
    </source>
</evidence>
<dbReference type="InterPro" id="IPR006195">
    <property type="entry name" value="aa-tRNA-synth_II"/>
</dbReference>
<dbReference type="AlphaFoldDB" id="A0A4Z1SNU8"/>
<evidence type="ECO:0000313" key="12">
    <source>
        <dbReference type="EMBL" id="TNJ27482.1"/>
    </source>
</evidence>
<dbReference type="PANTHER" id="PTHR43450">
    <property type="entry name" value="ASPARTYL-TRNA SYNTHETASE"/>
    <property type="match status" value="1"/>
</dbReference>
<keyword evidence="13" id="KW-1185">Reference proteome</keyword>
<dbReference type="OrthoDB" id="372395at2759"/>
<keyword evidence="7" id="KW-0067">ATP-binding</keyword>
<dbReference type="NCBIfam" id="TIGR00458">
    <property type="entry name" value="aspS_nondisc"/>
    <property type="match status" value="1"/>
</dbReference>
<dbReference type="PRINTS" id="PR01042">
    <property type="entry name" value="TRNASYNTHASP"/>
</dbReference>
<dbReference type="InterPro" id="IPR045864">
    <property type="entry name" value="aa-tRNA-synth_II/BPL/LPL"/>
</dbReference>
<dbReference type="InterPro" id="IPR004364">
    <property type="entry name" value="Aa-tRNA-synt_II"/>
</dbReference>
<keyword evidence="9 12" id="KW-0030">Aminoacyl-tRNA synthetase</keyword>
<evidence type="ECO:0000256" key="5">
    <source>
        <dbReference type="ARBA" id="ARBA00022598"/>
    </source>
</evidence>
<evidence type="ECO:0000256" key="6">
    <source>
        <dbReference type="ARBA" id="ARBA00022741"/>
    </source>
</evidence>
<dbReference type="GO" id="GO:0005829">
    <property type="term" value="C:cytosol"/>
    <property type="evidence" value="ECO:0007669"/>
    <property type="project" value="TreeGrafter"/>
</dbReference>
<keyword evidence="6" id="KW-0547">Nucleotide-binding</keyword>
<dbReference type="InterPro" id="IPR002312">
    <property type="entry name" value="Asp/Asn-tRNA-synth_IIb"/>
</dbReference>
<evidence type="ECO:0000256" key="9">
    <source>
        <dbReference type="ARBA" id="ARBA00023146"/>
    </source>
</evidence>
<dbReference type="InterPro" id="IPR012340">
    <property type="entry name" value="NA-bd_OB-fold"/>
</dbReference>
<feature type="domain" description="Aminoacyl-transfer RNA synthetases class-II family profile" evidence="11">
    <location>
        <begin position="236"/>
        <end position="545"/>
    </location>
</feature>
<dbReference type="HAMAP" id="MF_02075">
    <property type="entry name" value="Asp_tRNA_synth_type2"/>
    <property type="match status" value="1"/>
</dbReference>
<dbReference type="Pfam" id="PF00152">
    <property type="entry name" value="tRNA-synt_2"/>
    <property type="match status" value="1"/>
</dbReference>
<dbReference type="InterPro" id="IPR004523">
    <property type="entry name" value="Asp-tRNA_synthase_2"/>
</dbReference>
<dbReference type="PANTHER" id="PTHR43450:SF1">
    <property type="entry name" value="ASPARTATE--TRNA LIGASE, CYTOPLASMIC"/>
    <property type="match status" value="1"/>
</dbReference>
<dbReference type="SUPFAM" id="SSF50249">
    <property type="entry name" value="Nucleic acid-binding proteins"/>
    <property type="match status" value="1"/>
</dbReference>
<comment type="subcellular location">
    <subcellularLocation>
        <location evidence="1">Cytoplasm</location>
    </subcellularLocation>
</comment>
<evidence type="ECO:0000256" key="4">
    <source>
        <dbReference type="ARBA" id="ARBA00022490"/>
    </source>
</evidence>
<keyword evidence="8" id="KW-0648">Protein biosynthesis</keyword>
<comment type="caution">
    <text evidence="12">The sequence shown here is derived from an EMBL/GenBank/DDBJ whole genome shotgun (WGS) entry which is preliminary data.</text>
</comment>
<dbReference type="GO" id="GO:0005524">
    <property type="term" value="F:ATP binding"/>
    <property type="evidence" value="ECO:0007669"/>
    <property type="project" value="UniProtKB-KW"/>
</dbReference>
<dbReference type="NCBIfam" id="NF003483">
    <property type="entry name" value="PRK05159.1"/>
    <property type="match status" value="1"/>
</dbReference>
<keyword evidence="4" id="KW-0963">Cytoplasm</keyword>
<keyword evidence="5" id="KW-0436">Ligase</keyword>
<name>A0A4Z1SNU8_GIAMU</name>
<dbReference type="Gene3D" id="2.40.50.140">
    <property type="entry name" value="Nucleic acid-binding proteins"/>
    <property type="match status" value="1"/>
</dbReference>
<dbReference type="SUPFAM" id="SSF55681">
    <property type="entry name" value="Class II aaRS and biotin synthetases"/>
    <property type="match status" value="1"/>
</dbReference>
<dbReference type="GO" id="GO:0004815">
    <property type="term" value="F:aspartate-tRNA ligase activity"/>
    <property type="evidence" value="ECO:0007669"/>
    <property type="project" value="UniProtKB-EC"/>
</dbReference>
<dbReference type="GO" id="GO:0017101">
    <property type="term" value="C:aminoacyl-tRNA synthetase multienzyme complex"/>
    <property type="evidence" value="ECO:0007669"/>
    <property type="project" value="TreeGrafter"/>
</dbReference>
<dbReference type="EC" id="6.1.1.12" evidence="3"/>
<evidence type="ECO:0000256" key="3">
    <source>
        <dbReference type="ARBA" id="ARBA00012841"/>
    </source>
</evidence>
<dbReference type="PROSITE" id="PS50862">
    <property type="entry name" value="AA_TRNA_LIGASE_II"/>
    <property type="match status" value="1"/>
</dbReference>
<evidence type="ECO:0000256" key="8">
    <source>
        <dbReference type="ARBA" id="ARBA00022917"/>
    </source>
</evidence>
<gene>
    <name evidence="12" type="ORF">GMRT_23066</name>
</gene>
<evidence type="ECO:0000256" key="10">
    <source>
        <dbReference type="ARBA" id="ARBA00047904"/>
    </source>
</evidence>
<reference evidence="12 13" key="1">
    <citation type="submission" date="2019-05" db="EMBL/GenBank/DDBJ databases">
        <title>The compact genome of Giardia muris reveals important steps in the evolution of intestinal protozoan parasites.</title>
        <authorList>
            <person name="Xu F."/>
            <person name="Jimenez-Gonzalez A."/>
            <person name="Einarsson E."/>
            <person name="Astvaldsson A."/>
            <person name="Peirasmaki D."/>
            <person name="Eckmann L."/>
            <person name="Andersson J.O."/>
            <person name="Svard S.G."/>
            <person name="Jerlstrom-Hultqvist J."/>
        </authorList>
    </citation>
    <scope>NUCLEOTIDE SEQUENCE [LARGE SCALE GENOMIC DNA]</scope>
    <source>
        <strain evidence="12 13">Roberts-Thomson</strain>
    </source>
</reference>
<organism evidence="12 13">
    <name type="scientific">Giardia muris</name>
    <dbReference type="NCBI Taxonomy" id="5742"/>
    <lineage>
        <taxon>Eukaryota</taxon>
        <taxon>Metamonada</taxon>
        <taxon>Diplomonadida</taxon>
        <taxon>Hexamitidae</taxon>
        <taxon>Giardiinae</taxon>
        <taxon>Giardia</taxon>
    </lineage>
</organism>
<dbReference type="GO" id="GO:0006422">
    <property type="term" value="P:aspartyl-tRNA aminoacylation"/>
    <property type="evidence" value="ECO:0007669"/>
    <property type="project" value="InterPro"/>
</dbReference>
<dbReference type="Gene3D" id="3.30.930.10">
    <property type="entry name" value="Bira Bifunctional Protein, Domain 2"/>
    <property type="match status" value="1"/>
</dbReference>
<accession>A0A4Z1SNU8</accession>
<evidence type="ECO:0000313" key="13">
    <source>
        <dbReference type="Proteomes" id="UP000315496"/>
    </source>
</evidence>
<dbReference type="EMBL" id="VDLU01000003">
    <property type="protein sequence ID" value="TNJ27482.1"/>
    <property type="molecule type" value="Genomic_DNA"/>
</dbReference>
<dbReference type="Proteomes" id="UP000315496">
    <property type="component" value="Chromosome 3"/>
</dbReference>
<proteinExistence type="inferred from homology"/>
<protein>
    <recommendedName>
        <fullName evidence="3">aspartate--tRNA ligase</fullName>
        <ecNumber evidence="3">6.1.1.12</ecNumber>
    </recommendedName>
</protein>